<feature type="region of interest" description="Disordered" evidence="2">
    <location>
        <begin position="108"/>
        <end position="168"/>
    </location>
</feature>
<dbReference type="PANTHER" id="PTHR31044:SF60">
    <property type="entry name" value="PLASMODESMATA CALLOSE-BINDING PROTEIN 4"/>
    <property type="match status" value="1"/>
</dbReference>
<evidence type="ECO:0000256" key="1">
    <source>
        <dbReference type="ARBA" id="ARBA00022729"/>
    </source>
</evidence>
<accession>A0A9R0IN24</accession>
<evidence type="ECO:0000256" key="2">
    <source>
        <dbReference type="SAM" id="MobiDB-lite"/>
    </source>
</evidence>
<dbReference type="InterPro" id="IPR044788">
    <property type="entry name" value="X8_dom_prot"/>
</dbReference>
<gene>
    <name evidence="6" type="primary">LOC110790653</name>
</gene>
<reference evidence="6" key="2">
    <citation type="submission" date="2025-08" db="UniProtKB">
        <authorList>
            <consortium name="RefSeq"/>
        </authorList>
    </citation>
    <scope>IDENTIFICATION</scope>
    <source>
        <tissue evidence="6">Leaf</tissue>
    </source>
</reference>
<sequence length="189" mass="19177">MAVLLFFALFFSLTTYSSATYCICKNGAQDPTAYQKVIDYACGAGADCRAIQPDGPCFVSDNPKAVCDYAVNSYFQNKGQISGSCEFSGAATPSNNLPSTVPSGCTFPTTGSPVTPGTGIPSSTPGAGSITTGTSTPGGTTSTGGIFGPTGPSPMGMPEYNPSGSPSTFQQLSIPTLALCSGFLVLWAQ</sequence>
<reference evidence="5" key="1">
    <citation type="journal article" date="2021" name="Nat. Commun.">
        <title>Genomic analyses provide insights into spinach domestication and the genetic basis of agronomic traits.</title>
        <authorList>
            <person name="Cai X."/>
            <person name="Sun X."/>
            <person name="Xu C."/>
            <person name="Sun H."/>
            <person name="Wang X."/>
            <person name="Ge C."/>
            <person name="Zhang Z."/>
            <person name="Wang Q."/>
            <person name="Fei Z."/>
            <person name="Jiao C."/>
            <person name="Wang Q."/>
        </authorList>
    </citation>
    <scope>NUCLEOTIDE SEQUENCE [LARGE SCALE GENOMIC DNA]</scope>
    <source>
        <strain evidence="5">cv. Varoflay</strain>
    </source>
</reference>
<evidence type="ECO:0000256" key="3">
    <source>
        <dbReference type="SAM" id="SignalP"/>
    </source>
</evidence>
<feature type="domain" description="X8" evidence="4">
    <location>
        <begin position="20"/>
        <end position="107"/>
    </location>
</feature>
<keyword evidence="5" id="KW-1185">Reference proteome</keyword>
<evidence type="ECO:0000313" key="6">
    <source>
        <dbReference type="RefSeq" id="XP_021851119.1"/>
    </source>
</evidence>
<organism evidence="5 6">
    <name type="scientific">Spinacia oleracea</name>
    <name type="common">Spinach</name>
    <dbReference type="NCBI Taxonomy" id="3562"/>
    <lineage>
        <taxon>Eukaryota</taxon>
        <taxon>Viridiplantae</taxon>
        <taxon>Streptophyta</taxon>
        <taxon>Embryophyta</taxon>
        <taxon>Tracheophyta</taxon>
        <taxon>Spermatophyta</taxon>
        <taxon>Magnoliopsida</taxon>
        <taxon>eudicotyledons</taxon>
        <taxon>Gunneridae</taxon>
        <taxon>Pentapetalae</taxon>
        <taxon>Caryophyllales</taxon>
        <taxon>Chenopodiaceae</taxon>
        <taxon>Chenopodioideae</taxon>
        <taxon>Anserineae</taxon>
        <taxon>Spinacia</taxon>
    </lineage>
</organism>
<dbReference type="RefSeq" id="XP_021851119.1">
    <property type="nucleotide sequence ID" value="XM_021995427.2"/>
</dbReference>
<dbReference type="AlphaFoldDB" id="A0A9R0IN24"/>
<feature type="signal peptide" evidence="3">
    <location>
        <begin position="1"/>
        <end position="19"/>
    </location>
</feature>
<evidence type="ECO:0000259" key="4">
    <source>
        <dbReference type="SMART" id="SM00768"/>
    </source>
</evidence>
<dbReference type="SMART" id="SM00768">
    <property type="entry name" value="X8"/>
    <property type="match status" value="1"/>
</dbReference>
<dbReference type="PANTHER" id="PTHR31044">
    <property type="entry name" value="BETA-1,3 GLUCANASE"/>
    <property type="match status" value="1"/>
</dbReference>
<dbReference type="KEGG" id="soe:110790653"/>
<dbReference type="InterPro" id="IPR012946">
    <property type="entry name" value="X8"/>
</dbReference>
<dbReference type="Pfam" id="PF07983">
    <property type="entry name" value="X8"/>
    <property type="match status" value="1"/>
</dbReference>
<dbReference type="Gene3D" id="1.20.58.1040">
    <property type="match status" value="1"/>
</dbReference>
<name>A0A9R0IN24_SPIOL</name>
<evidence type="ECO:0000313" key="5">
    <source>
        <dbReference type="Proteomes" id="UP000813463"/>
    </source>
</evidence>
<protein>
    <submittedName>
        <fullName evidence="6">PLASMODESMATA CALLOSE-BINDING PROTEIN 1</fullName>
    </submittedName>
</protein>
<keyword evidence="1 3" id="KW-0732">Signal</keyword>
<dbReference type="Proteomes" id="UP000813463">
    <property type="component" value="Chromosome 3"/>
</dbReference>
<proteinExistence type="predicted"/>
<feature type="chain" id="PRO_5040153953" evidence="3">
    <location>
        <begin position="20"/>
        <end position="189"/>
    </location>
</feature>
<dbReference type="GO" id="GO:0009506">
    <property type="term" value="C:plasmodesma"/>
    <property type="evidence" value="ECO:0007669"/>
    <property type="project" value="UniProtKB-ARBA"/>
</dbReference>
<dbReference type="GeneID" id="110790653"/>
<feature type="compositionally biased region" description="Low complexity" evidence="2">
    <location>
        <begin position="108"/>
        <end position="140"/>
    </location>
</feature>
<dbReference type="OrthoDB" id="1930814at2759"/>